<evidence type="ECO:0000256" key="1">
    <source>
        <dbReference type="ARBA" id="ARBA00004127"/>
    </source>
</evidence>
<protein>
    <recommendedName>
        <fullName evidence="7">CWH43-like N-terminal domain-containing protein</fullName>
    </recommendedName>
</protein>
<dbReference type="EnsemblMetazoa" id="G6254.2">
    <property type="protein sequence ID" value="G6254.2:cds"/>
    <property type="gene ID" value="G6254"/>
</dbReference>
<name>A0A8W8NL92_MAGGI</name>
<dbReference type="InterPro" id="IPR050911">
    <property type="entry name" value="DRAM/TMEM150_Autophagy_Mod"/>
</dbReference>
<evidence type="ECO:0000256" key="4">
    <source>
        <dbReference type="ARBA" id="ARBA00022989"/>
    </source>
</evidence>
<dbReference type="Proteomes" id="UP000005408">
    <property type="component" value="Unassembled WGS sequence"/>
</dbReference>
<feature type="domain" description="CWH43-like N-terminal" evidence="7">
    <location>
        <begin position="37"/>
        <end position="259"/>
    </location>
</feature>
<dbReference type="Pfam" id="PF10277">
    <property type="entry name" value="Frag1"/>
    <property type="match status" value="1"/>
</dbReference>
<dbReference type="AlphaFoldDB" id="A0A8W8NL92"/>
<accession>A0A8W8NL92</accession>
<feature type="transmembrane region" description="Helical" evidence="6">
    <location>
        <begin position="188"/>
        <end position="209"/>
    </location>
</feature>
<dbReference type="OMA" id="SEWCLAF"/>
<evidence type="ECO:0000256" key="3">
    <source>
        <dbReference type="ARBA" id="ARBA00022692"/>
    </source>
</evidence>
<dbReference type="OrthoDB" id="191706at2759"/>
<feature type="transmembrane region" description="Helical" evidence="6">
    <location>
        <begin position="84"/>
        <end position="104"/>
    </location>
</feature>
<keyword evidence="3 6" id="KW-0812">Transmembrane</keyword>
<proteinExistence type="inferred from homology"/>
<comment type="similarity">
    <text evidence="2">Belongs to the DRAM/TMEM150 family.</text>
</comment>
<sequence length="291" mass="32735">MLEIIEAYAVVYYQPDLQERFSIEKKTYKPAMCLKGLSYLPVITIILTLGTFILSYILAVLKKDVNAYFPYISDTGTKVPESCVFGQLLNMASAISICTLYVRYKLVKSIVQPEDDSILKLNKHAFFWGILSPLGLSLVANFQETSVEIVHVIGATMVLGFGVVYEFLQTAISFQMHPSYNGLRICKVRLVISIISVIGFLTSTASAVVSRIQGHPEDKLHWKPTDGGFAAHITSTISEWVTALAFIGFFFTFISDFRKLNINVEAQLQVRHLDEHYVPYDDVNEESRLIV</sequence>
<feature type="transmembrane region" description="Helical" evidence="6">
    <location>
        <begin position="149"/>
        <end position="168"/>
    </location>
</feature>
<evidence type="ECO:0000256" key="6">
    <source>
        <dbReference type="SAM" id="Phobius"/>
    </source>
</evidence>
<feature type="transmembrane region" description="Helical" evidence="6">
    <location>
        <begin position="229"/>
        <end position="254"/>
    </location>
</feature>
<reference evidence="8" key="1">
    <citation type="submission" date="2022-08" db="UniProtKB">
        <authorList>
            <consortium name="EnsemblMetazoa"/>
        </authorList>
    </citation>
    <scope>IDENTIFICATION</scope>
    <source>
        <strain evidence="8">05x7-T-G4-1.051#20</strain>
    </source>
</reference>
<dbReference type="InterPro" id="IPR019402">
    <property type="entry name" value="CWH43_N"/>
</dbReference>
<dbReference type="GO" id="GO:0012505">
    <property type="term" value="C:endomembrane system"/>
    <property type="evidence" value="ECO:0007669"/>
    <property type="project" value="UniProtKB-SubCell"/>
</dbReference>
<keyword evidence="5 6" id="KW-0472">Membrane</keyword>
<dbReference type="PANTHER" id="PTHR21324:SF2">
    <property type="entry name" value="EG:22E5.9 PROTEIN"/>
    <property type="match status" value="1"/>
</dbReference>
<evidence type="ECO:0000313" key="9">
    <source>
        <dbReference type="Proteomes" id="UP000005408"/>
    </source>
</evidence>
<feature type="transmembrane region" description="Helical" evidence="6">
    <location>
        <begin position="125"/>
        <end position="143"/>
    </location>
</feature>
<feature type="transmembrane region" description="Helical" evidence="6">
    <location>
        <begin position="39"/>
        <end position="61"/>
    </location>
</feature>
<dbReference type="EnsemblMetazoa" id="G6254.4">
    <property type="protein sequence ID" value="G6254.4:cds"/>
    <property type="gene ID" value="G6254"/>
</dbReference>
<evidence type="ECO:0000256" key="5">
    <source>
        <dbReference type="ARBA" id="ARBA00023136"/>
    </source>
</evidence>
<keyword evidence="4 6" id="KW-1133">Transmembrane helix</keyword>
<evidence type="ECO:0000259" key="7">
    <source>
        <dbReference type="Pfam" id="PF10277"/>
    </source>
</evidence>
<dbReference type="PANTHER" id="PTHR21324">
    <property type="entry name" value="FASTING-INDUCIBLE INTEGRAL MEMBRANE PROTEIN TM6P1-RELATED"/>
    <property type="match status" value="1"/>
</dbReference>
<organism evidence="8 9">
    <name type="scientific">Magallana gigas</name>
    <name type="common">Pacific oyster</name>
    <name type="synonym">Crassostrea gigas</name>
    <dbReference type="NCBI Taxonomy" id="29159"/>
    <lineage>
        <taxon>Eukaryota</taxon>
        <taxon>Metazoa</taxon>
        <taxon>Spiralia</taxon>
        <taxon>Lophotrochozoa</taxon>
        <taxon>Mollusca</taxon>
        <taxon>Bivalvia</taxon>
        <taxon>Autobranchia</taxon>
        <taxon>Pteriomorphia</taxon>
        <taxon>Ostreida</taxon>
        <taxon>Ostreoidea</taxon>
        <taxon>Ostreidae</taxon>
        <taxon>Magallana</taxon>
    </lineage>
</organism>
<comment type="subcellular location">
    <subcellularLocation>
        <location evidence="1">Endomembrane system</location>
        <topology evidence="1">Multi-pass membrane protein</topology>
    </subcellularLocation>
</comment>
<evidence type="ECO:0000313" key="8">
    <source>
        <dbReference type="EnsemblMetazoa" id="G6254.2:cds"/>
    </source>
</evidence>
<keyword evidence="9" id="KW-1185">Reference proteome</keyword>
<evidence type="ECO:0000256" key="2">
    <source>
        <dbReference type="ARBA" id="ARBA00006565"/>
    </source>
</evidence>